<feature type="compositionally biased region" description="Polar residues" evidence="18">
    <location>
        <begin position="1060"/>
        <end position="1080"/>
    </location>
</feature>
<evidence type="ECO:0000256" key="10">
    <source>
        <dbReference type="ARBA" id="ARBA00023136"/>
    </source>
</evidence>
<evidence type="ECO:0000256" key="7">
    <source>
        <dbReference type="ARBA" id="ARBA00022989"/>
    </source>
</evidence>
<dbReference type="PROSITE" id="PS50297">
    <property type="entry name" value="ANK_REP_REGION"/>
    <property type="match status" value="2"/>
</dbReference>
<dbReference type="AlphaFoldDB" id="A0A498MAW5"/>
<feature type="repeat" description="ANK" evidence="16">
    <location>
        <begin position="495"/>
        <end position="527"/>
    </location>
</feature>
<dbReference type="Proteomes" id="UP000290572">
    <property type="component" value="Unassembled WGS sequence"/>
</dbReference>
<keyword evidence="16" id="KW-0040">ANK repeat</keyword>
<keyword evidence="8" id="KW-0007">Acetylation</keyword>
<dbReference type="PROSITE" id="PS50088">
    <property type="entry name" value="ANK_REPEAT"/>
    <property type="match status" value="4"/>
</dbReference>
<evidence type="ECO:0000256" key="14">
    <source>
        <dbReference type="ARBA" id="ARBA00023242"/>
    </source>
</evidence>
<feature type="repeat" description="ANK" evidence="16">
    <location>
        <begin position="561"/>
        <end position="593"/>
    </location>
</feature>
<dbReference type="PANTHER" id="PTHR10880:SF48">
    <property type="entry name" value="MORTALITY FACTOR 4 LIKE 2"/>
    <property type="match status" value="1"/>
</dbReference>
<dbReference type="Gene3D" id="2.30.30.140">
    <property type="match status" value="1"/>
</dbReference>
<evidence type="ECO:0000256" key="15">
    <source>
        <dbReference type="ARBA" id="ARBA00071326"/>
    </source>
</evidence>
<feature type="transmembrane region" description="Helical" evidence="19">
    <location>
        <begin position="40"/>
        <end position="63"/>
    </location>
</feature>
<dbReference type="InterPro" id="IPR000953">
    <property type="entry name" value="Chromo/chromo_shadow_dom"/>
</dbReference>
<dbReference type="InterPro" id="IPR008676">
    <property type="entry name" value="MRG"/>
</dbReference>
<dbReference type="Gene3D" id="1.25.40.20">
    <property type="entry name" value="Ankyrin repeat-containing domain"/>
    <property type="match status" value="1"/>
</dbReference>
<dbReference type="PANTHER" id="PTHR10880">
    <property type="entry name" value="MORTALITY FACTOR 4-LIKE PROTEIN"/>
    <property type="match status" value="1"/>
</dbReference>
<feature type="region of interest" description="Disordered" evidence="18">
    <location>
        <begin position="624"/>
        <end position="694"/>
    </location>
</feature>
<keyword evidence="7 19" id="KW-1133">Transmembrane helix</keyword>
<dbReference type="GO" id="GO:0006281">
    <property type="term" value="P:DNA repair"/>
    <property type="evidence" value="ECO:0007669"/>
    <property type="project" value="UniProtKB-KW"/>
</dbReference>
<evidence type="ECO:0000256" key="5">
    <source>
        <dbReference type="ARBA" id="ARBA00022763"/>
    </source>
</evidence>
<evidence type="ECO:0000256" key="11">
    <source>
        <dbReference type="ARBA" id="ARBA00023163"/>
    </source>
</evidence>
<dbReference type="STRING" id="84645.A0A498MAW5"/>
<keyword evidence="12" id="KW-0233">DNA recombination</keyword>
<accession>A0A498MAW5</accession>
<dbReference type="EMBL" id="QBIY01012722">
    <property type="protein sequence ID" value="RXN18238.1"/>
    <property type="molecule type" value="Genomic_DNA"/>
</dbReference>
<feature type="compositionally biased region" description="Basic and acidic residues" evidence="18">
    <location>
        <begin position="1046"/>
        <end position="1057"/>
    </location>
</feature>
<gene>
    <name evidence="21" type="ORF">ROHU_026382</name>
</gene>
<keyword evidence="6" id="KW-0156">Chromatin regulator</keyword>
<dbReference type="InterPro" id="IPR017452">
    <property type="entry name" value="GPCR_Rhodpsn_7TM"/>
</dbReference>
<dbReference type="InterPro" id="IPR000276">
    <property type="entry name" value="GPCR_Rhodpsn"/>
</dbReference>
<evidence type="ECO:0000256" key="13">
    <source>
        <dbReference type="ARBA" id="ARBA00023204"/>
    </source>
</evidence>
<dbReference type="InterPro" id="IPR036770">
    <property type="entry name" value="Ankyrin_rpt-contain_sf"/>
</dbReference>
<protein>
    <recommendedName>
        <fullName evidence="15">Mortality factor 4-like protein 1</fullName>
    </recommendedName>
</protein>
<dbReference type="SUPFAM" id="SSF81321">
    <property type="entry name" value="Family A G protein-coupled receptor-like"/>
    <property type="match status" value="1"/>
</dbReference>
<feature type="coiled-coil region" evidence="17">
    <location>
        <begin position="710"/>
        <end position="737"/>
    </location>
</feature>
<dbReference type="PRINTS" id="PR00237">
    <property type="entry name" value="GPCRRHODOPSN"/>
</dbReference>
<keyword evidence="13" id="KW-0234">DNA repair</keyword>
<dbReference type="GO" id="GO:0006355">
    <property type="term" value="P:regulation of DNA-templated transcription"/>
    <property type="evidence" value="ECO:0007669"/>
    <property type="project" value="InterPro"/>
</dbReference>
<feature type="transmembrane region" description="Helical" evidence="19">
    <location>
        <begin position="75"/>
        <end position="96"/>
    </location>
</feature>
<feature type="compositionally biased region" description="Basic and acidic residues" evidence="18">
    <location>
        <begin position="1082"/>
        <end position="1093"/>
    </location>
</feature>
<evidence type="ECO:0000256" key="8">
    <source>
        <dbReference type="ARBA" id="ARBA00022990"/>
    </source>
</evidence>
<organism evidence="21 22">
    <name type="scientific">Labeo rohita</name>
    <name type="common">Indian major carp</name>
    <name type="synonym">Cyprinus rohita</name>
    <dbReference type="NCBI Taxonomy" id="84645"/>
    <lineage>
        <taxon>Eukaryota</taxon>
        <taxon>Metazoa</taxon>
        <taxon>Chordata</taxon>
        <taxon>Craniata</taxon>
        <taxon>Vertebrata</taxon>
        <taxon>Euteleostomi</taxon>
        <taxon>Actinopterygii</taxon>
        <taxon>Neopterygii</taxon>
        <taxon>Teleostei</taxon>
        <taxon>Ostariophysi</taxon>
        <taxon>Cypriniformes</taxon>
        <taxon>Cyprinidae</taxon>
        <taxon>Labeoninae</taxon>
        <taxon>Labeonini</taxon>
        <taxon>Labeo</taxon>
    </lineage>
</organism>
<keyword evidence="17" id="KW-0175">Coiled coil</keyword>
<dbReference type="SUPFAM" id="SSF48403">
    <property type="entry name" value="Ankyrin repeat"/>
    <property type="match status" value="1"/>
</dbReference>
<keyword evidence="4 19" id="KW-0812">Transmembrane</keyword>
<dbReference type="GO" id="GO:0004930">
    <property type="term" value="F:G protein-coupled receptor activity"/>
    <property type="evidence" value="ECO:0007669"/>
    <property type="project" value="InterPro"/>
</dbReference>
<keyword evidence="14" id="KW-0539">Nucleus</keyword>
<evidence type="ECO:0000256" key="16">
    <source>
        <dbReference type="PROSITE-ProRule" id="PRU00023"/>
    </source>
</evidence>
<feature type="compositionally biased region" description="Basic and acidic residues" evidence="18">
    <location>
        <begin position="1016"/>
        <end position="1028"/>
    </location>
</feature>
<dbReference type="InterPro" id="IPR026541">
    <property type="entry name" value="MRG_dom"/>
</dbReference>
<evidence type="ECO:0000256" key="19">
    <source>
        <dbReference type="SAM" id="Phobius"/>
    </source>
</evidence>
<dbReference type="GO" id="GO:0006325">
    <property type="term" value="P:chromatin organization"/>
    <property type="evidence" value="ECO:0007669"/>
    <property type="project" value="UniProtKB-KW"/>
</dbReference>
<dbReference type="FunFam" id="1.10.274.30:FF:000001">
    <property type="entry name" value="Mortality factor 4-like protein 1"/>
    <property type="match status" value="1"/>
</dbReference>
<dbReference type="FunFam" id="2.30.30.140:FF:000024">
    <property type="entry name" value="Mortality factor 4-like protein 1"/>
    <property type="match status" value="1"/>
</dbReference>
<evidence type="ECO:0000256" key="17">
    <source>
        <dbReference type="SAM" id="Coils"/>
    </source>
</evidence>
<evidence type="ECO:0000256" key="4">
    <source>
        <dbReference type="ARBA" id="ARBA00022692"/>
    </source>
</evidence>
<evidence type="ECO:0000256" key="2">
    <source>
        <dbReference type="ARBA" id="ARBA00004370"/>
    </source>
</evidence>
<evidence type="ECO:0000256" key="18">
    <source>
        <dbReference type="SAM" id="MobiDB-lite"/>
    </source>
</evidence>
<keyword evidence="22" id="KW-1185">Reference proteome</keyword>
<feature type="repeat" description="ANK" evidence="16">
    <location>
        <begin position="528"/>
        <end position="560"/>
    </location>
</feature>
<comment type="subcellular location">
    <subcellularLocation>
        <location evidence="2">Membrane</location>
    </subcellularLocation>
    <subcellularLocation>
        <location evidence="1">Nucleus</location>
    </subcellularLocation>
</comment>
<dbReference type="CDD" id="cd18983">
    <property type="entry name" value="CBD_MSL3_like"/>
    <property type="match status" value="1"/>
</dbReference>
<dbReference type="Pfam" id="PF05712">
    <property type="entry name" value="MRG"/>
    <property type="match status" value="1"/>
</dbReference>
<evidence type="ECO:0000256" key="1">
    <source>
        <dbReference type="ARBA" id="ARBA00004123"/>
    </source>
</evidence>
<keyword evidence="10 19" id="KW-0472">Membrane</keyword>
<feature type="compositionally biased region" description="Polar residues" evidence="18">
    <location>
        <begin position="630"/>
        <end position="639"/>
    </location>
</feature>
<feature type="domain" description="G-protein coupled receptors family 1 profile" evidence="20">
    <location>
        <begin position="56"/>
        <end position="163"/>
    </location>
</feature>
<dbReference type="PROSITE" id="PS50262">
    <property type="entry name" value="G_PROTEIN_RECEP_F1_2"/>
    <property type="match status" value="1"/>
</dbReference>
<dbReference type="SMART" id="SM00298">
    <property type="entry name" value="CHROMO"/>
    <property type="match status" value="1"/>
</dbReference>
<dbReference type="Gene3D" id="1.10.274.30">
    <property type="entry name" value="MRG domain"/>
    <property type="match status" value="1"/>
</dbReference>
<dbReference type="Pfam" id="PF12796">
    <property type="entry name" value="Ank_2"/>
    <property type="match status" value="1"/>
</dbReference>
<comment type="caution">
    <text evidence="21">The sequence shown here is derived from an EMBL/GenBank/DDBJ whole genome shotgun (WGS) entry which is preliminary data.</text>
</comment>
<dbReference type="Pfam" id="PF00001">
    <property type="entry name" value="7tm_1"/>
    <property type="match status" value="1"/>
</dbReference>
<keyword evidence="3" id="KW-0341">Growth regulation</keyword>
<feature type="compositionally biased region" description="Polar residues" evidence="18">
    <location>
        <begin position="1094"/>
        <end position="1115"/>
    </location>
</feature>
<dbReference type="Pfam" id="PF00023">
    <property type="entry name" value="Ank"/>
    <property type="match status" value="1"/>
</dbReference>
<feature type="region of interest" description="Disordered" evidence="18">
    <location>
        <begin position="240"/>
        <end position="281"/>
    </location>
</feature>
<evidence type="ECO:0000259" key="20">
    <source>
        <dbReference type="PROSITE" id="PS50262"/>
    </source>
</evidence>
<feature type="repeat" description="ANK" evidence="16">
    <location>
        <begin position="462"/>
        <end position="494"/>
    </location>
</feature>
<feature type="coiled-coil region" evidence="17">
    <location>
        <begin position="799"/>
        <end position="854"/>
    </location>
</feature>
<keyword evidence="9" id="KW-0805">Transcription regulation</keyword>
<keyword evidence="5" id="KW-0227">DNA damage</keyword>
<reference evidence="21 22" key="1">
    <citation type="submission" date="2018-03" db="EMBL/GenBank/DDBJ databases">
        <title>Draft genome sequence of Rohu Carp (Labeo rohita).</title>
        <authorList>
            <person name="Das P."/>
            <person name="Kushwaha B."/>
            <person name="Joshi C.G."/>
            <person name="Kumar D."/>
            <person name="Nagpure N.S."/>
            <person name="Sahoo L."/>
            <person name="Das S.P."/>
            <person name="Bit A."/>
            <person name="Patnaik S."/>
            <person name="Meher P.K."/>
            <person name="Jayasankar P."/>
            <person name="Koringa P.G."/>
            <person name="Patel N.V."/>
            <person name="Hinsu A.T."/>
            <person name="Kumar R."/>
            <person name="Pandey M."/>
            <person name="Agarwal S."/>
            <person name="Srivastava S."/>
            <person name="Singh M."/>
            <person name="Iquebal M.A."/>
            <person name="Jaiswal S."/>
            <person name="Angadi U.B."/>
            <person name="Kumar N."/>
            <person name="Raza M."/>
            <person name="Shah T.M."/>
            <person name="Rai A."/>
            <person name="Jena J.K."/>
        </authorList>
    </citation>
    <scope>NUCLEOTIDE SEQUENCE [LARGE SCALE GENOMIC DNA]</scope>
    <source>
        <strain evidence="21">DASCIFA01</strain>
        <tissue evidence="21">Testis</tissue>
    </source>
</reference>
<dbReference type="SMART" id="SM00248">
    <property type="entry name" value="ANK"/>
    <property type="match status" value="5"/>
</dbReference>
<keyword evidence="11" id="KW-0804">Transcription</keyword>
<dbReference type="SUPFAM" id="SSF54160">
    <property type="entry name" value="Chromo domain-like"/>
    <property type="match status" value="1"/>
</dbReference>
<evidence type="ECO:0000256" key="6">
    <source>
        <dbReference type="ARBA" id="ARBA00022853"/>
    </source>
</evidence>
<dbReference type="InterPro" id="IPR002110">
    <property type="entry name" value="Ankyrin_rpt"/>
</dbReference>
<dbReference type="GO" id="GO:0006310">
    <property type="term" value="P:DNA recombination"/>
    <property type="evidence" value="ECO:0007669"/>
    <property type="project" value="UniProtKB-KW"/>
</dbReference>
<dbReference type="GO" id="GO:0035267">
    <property type="term" value="C:NuA4 histone acetyltransferase complex"/>
    <property type="evidence" value="ECO:0007669"/>
    <property type="project" value="TreeGrafter"/>
</dbReference>
<evidence type="ECO:0000313" key="22">
    <source>
        <dbReference type="Proteomes" id="UP000290572"/>
    </source>
</evidence>
<feature type="compositionally biased region" description="Polar residues" evidence="18">
    <location>
        <begin position="1029"/>
        <end position="1045"/>
    </location>
</feature>
<sequence>MGDPFNSSSRVFNRTPQDHVTFGNLEDIDVTADRSPVLRIMISVVYILVCAIGLIGNSLVLFIMRVKHCKQTTTINVFVINLAVTDLQFVLTLPFWAVDTAMDFSWPFGDAMCKIILSVTVMNMYASVFFLTAMSITRYCSVASATKNRIRERVLCFHGPLLYEAKCVRINIKDKQVKYFIHYSGWNKNWDEWVPESRVLKYVDSNLQKQKELQKANQDHYVEGRMRGVAPSKKIAAVQQKNVDVKTKNKKQKTPGAGEGTSTGDMPHPPRKKRARVDPTVESEETFINRVEVKVKIPEELKPWLVDDWDLITRQKQLFHLPAKKNVDDVLEDYANYKKSRGNSDNKEFAVNEVVAGIREYFNVMLGTQLLYKFERPQYAEILANHPDTSMSKIYGAPHLLRLFVRIGAMLAYTPLDEKSLALLLSYLQDFLKFHVAASKGLVNSLNAFLENGVNVKAADAAGKTALHLAAAGGHSMCVQRLLQCKCPVDSTDLQGRTALHDAAYVGCKTAIKMLCDSGASIDAVDADGRSPLLLAAKVSQPGACQMLVQYGARTVLRDKQNKTALILACESSCKEAVEILLKTKADVSAVDLHGHDAYHYARLSQKQDLITLVQHALETTTKAKETATVSQKIQQQAKPPSAGTGRTKAGSVKIEKPLSEPITREHGSHSTEGKGAKQNHNLESTQVRPVQSVPVPVRSVPMELLPGEVEALKRELRDSRRRQEAAEAEVHRLDATLVLRAQEYEGLRRSSEQALHAAHNRSWELEEALGEVQRRMAGAETRVRQMQAHLVAVREHLVEELRVQLQEVKGQREAAVAELGRMQKELTQSRREVEQQKEKQSSLMQELSRLSHELLSREEQINTLRTRLVEVETQQAEMLCKEAQTPSEWCSTHEKSTMTDLTTKASEPTVDLENYITKNEHTVITSSLKDALQQAETKANEALQKYKSAQEENQSLLRELQEQKTELDTIQEALQARFVPVALMEEKEKEVQRLKLALEEMEKRQKQASVNISNIKDEAVQTEEHRQPCTSEVQHNQVSSSTGSDRAECEDTRIEVKSVQPTGIESRSNTTEDQGSTSQDQDEKSSMQHEGQRLSQVTVSEPISSCEPSQSDSSLQAQIHSLQQQLEDCEKHYRHVLAIYRTRLLSAAQGYMDEEARVALLQIAKMREECVC</sequence>
<dbReference type="Gene3D" id="1.20.1070.10">
    <property type="entry name" value="Rhodopsin 7-helix transmembrane proteins"/>
    <property type="match status" value="1"/>
</dbReference>
<dbReference type="InterPro" id="IPR016197">
    <property type="entry name" value="Chromo-like_dom_sf"/>
</dbReference>
<dbReference type="PROSITE" id="PS51640">
    <property type="entry name" value="MRG"/>
    <property type="match status" value="1"/>
</dbReference>
<dbReference type="GO" id="GO:0016020">
    <property type="term" value="C:membrane"/>
    <property type="evidence" value="ECO:0007669"/>
    <property type="project" value="UniProtKB-SubCell"/>
</dbReference>
<feature type="compositionally biased region" description="Basic and acidic residues" evidence="18">
    <location>
        <begin position="654"/>
        <end position="676"/>
    </location>
</feature>
<name>A0A498MAW5_LABRO</name>
<evidence type="ECO:0000256" key="9">
    <source>
        <dbReference type="ARBA" id="ARBA00023015"/>
    </source>
</evidence>
<evidence type="ECO:0000256" key="3">
    <source>
        <dbReference type="ARBA" id="ARBA00022604"/>
    </source>
</evidence>
<dbReference type="GO" id="GO:0005634">
    <property type="term" value="C:nucleus"/>
    <property type="evidence" value="ECO:0007669"/>
    <property type="project" value="UniProtKB-SubCell"/>
</dbReference>
<evidence type="ECO:0000313" key="21">
    <source>
        <dbReference type="EMBL" id="RXN18238.1"/>
    </source>
</evidence>
<dbReference type="InterPro" id="IPR038217">
    <property type="entry name" value="MRG_C_sf"/>
</dbReference>
<proteinExistence type="predicted"/>
<evidence type="ECO:0000256" key="12">
    <source>
        <dbReference type="ARBA" id="ARBA00023172"/>
    </source>
</evidence>
<feature type="region of interest" description="Disordered" evidence="18">
    <location>
        <begin position="1005"/>
        <end position="1115"/>
    </location>
</feature>